<dbReference type="InterPro" id="IPR038719">
    <property type="entry name" value="Phycobilisome_asu/bsu_sf"/>
</dbReference>
<dbReference type="Gene3D" id="1.10.490.20">
    <property type="entry name" value="Phycocyanins"/>
    <property type="match status" value="1"/>
</dbReference>
<dbReference type="InterPro" id="IPR012128">
    <property type="entry name" value="Phycobilisome_asu/bsu"/>
</dbReference>
<keyword evidence="5" id="KW-1185">Reference proteome</keyword>
<dbReference type="RefSeq" id="WP_330484598.1">
    <property type="nucleotide sequence ID" value="NZ_JAZBJZ010000066.1"/>
</dbReference>
<comment type="similarity">
    <text evidence="1">Belongs to the phycobiliprotein family.</text>
</comment>
<accession>A0AAW9PZ82</accession>
<dbReference type="GO" id="GO:0030089">
    <property type="term" value="C:phycobilisome"/>
    <property type="evidence" value="ECO:0007669"/>
    <property type="project" value="InterPro"/>
</dbReference>
<dbReference type="SUPFAM" id="SSF46458">
    <property type="entry name" value="Globin-like"/>
    <property type="match status" value="1"/>
</dbReference>
<sequence length="161" mass="18792">MLSNLQRLSLEVENRYASDTELQFLDNYFQSFSARVDAYGKIKEAEQQIVEKVQLKMRSQDPSIFVKGKEDLNDKWKRDTILVLRYTAITLLFDDPDLLKEQFLYWFQTIMQAFGAQKACDLTYSVMQDVVKQTLPLSVSNLLCPILEMNRNLLGTTSERF</sequence>
<dbReference type="AlphaFoldDB" id="A0AAW9PZ82"/>
<keyword evidence="3" id="KW-0089">Bile pigment</keyword>
<evidence type="ECO:0000313" key="5">
    <source>
        <dbReference type="Proteomes" id="UP001333818"/>
    </source>
</evidence>
<organism evidence="4 5">
    <name type="scientific">Tumidithrix elongata BACA0141</name>
    <dbReference type="NCBI Taxonomy" id="2716417"/>
    <lineage>
        <taxon>Bacteria</taxon>
        <taxon>Bacillati</taxon>
        <taxon>Cyanobacteriota</taxon>
        <taxon>Cyanophyceae</taxon>
        <taxon>Pseudanabaenales</taxon>
        <taxon>Pseudanabaenaceae</taxon>
        <taxon>Tumidithrix</taxon>
        <taxon>Tumidithrix elongata</taxon>
    </lineage>
</organism>
<dbReference type="Proteomes" id="UP001333818">
    <property type="component" value="Unassembled WGS sequence"/>
</dbReference>
<proteinExistence type="inferred from homology"/>
<evidence type="ECO:0000313" key="4">
    <source>
        <dbReference type="EMBL" id="MEE3718166.1"/>
    </source>
</evidence>
<dbReference type="EMBL" id="JAZBJZ010000066">
    <property type="protein sequence ID" value="MEE3718166.1"/>
    <property type="molecule type" value="Genomic_DNA"/>
</dbReference>
<protein>
    <submittedName>
        <fullName evidence="4">Phycobilisome protein</fullName>
    </submittedName>
</protein>
<evidence type="ECO:0000256" key="3">
    <source>
        <dbReference type="ARBA" id="ARBA00023307"/>
    </source>
</evidence>
<dbReference type="CDD" id="cd08919">
    <property type="entry name" value="PBP-like"/>
    <property type="match status" value="1"/>
</dbReference>
<evidence type="ECO:0000256" key="2">
    <source>
        <dbReference type="ARBA" id="ARBA00022991"/>
    </source>
</evidence>
<gene>
    <name evidence="4" type="ORF">V2H45_15605</name>
</gene>
<reference evidence="4" key="1">
    <citation type="submission" date="2024-01" db="EMBL/GenBank/DDBJ databases">
        <title>Bank of Algae and Cyanobacteria of the Azores (BACA) strain genomes.</title>
        <authorList>
            <person name="Luz R."/>
            <person name="Cordeiro R."/>
            <person name="Fonseca A."/>
            <person name="Goncalves V."/>
        </authorList>
    </citation>
    <scope>NUCLEOTIDE SEQUENCE</scope>
    <source>
        <strain evidence="4">BACA0141</strain>
    </source>
</reference>
<name>A0AAW9PZ82_9CYAN</name>
<dbReference type="GO" id="GO:0015979">
    <property type="term" value="P:photosynthesis"/>
    <property type="evidence" value="ECO:0007669"/>
    <property type="project" value="InterPro"/>
</dbReference>
<dbReference type="Pfam" id="PF00502">
    <property type="entry name" value="Phycobilisome"/>
    <property type="match status" value="1"/>
</dbReference>
<keyword evidence="2" id="KW-0157">Chromophore</keyword>
<dbReference type="InterPro" id="IPR009050">
    <property type="entry name" value="Globin-like_sf"/>
</dbReference>
<evidence type="ECO:0000256" key="1">
    <source>
        <dbReference type="ARBA" id="ARBA00008182"/>
    </source>
</evidence>
<comment type="caution">
    <text evidence="4">The sequence shown here is derived from an EMBL/GenBank/DDBJ whole genome shotgun (WGS) entry which is preliminary data.</text>
</comment>